<keyword evidence="1" id="KW-1133">Transmembrane helix</keyword>
<feature type="transmembrane region" description="Helical" evidence="1">
    <location>
        <begin position="152"/>
        <end position="181"/>
    </location>
</feature>
<evidence type="ECO:0000313" key="2">
    <source>
        <dbReference type="EMBL" id="KJF18082.1"/>
    </source>
</evidence>
<feature type="transmembrane region" description="Helical" evidence="1">
    <location>
        <begin position="112"/>
        <end position="132"/>
    </location>
</feature>
<dbReference type="Proteomes" id="UP000032360">
    <property type="component" value="Unassembled WGS sequence"/>
</dbReference>
<comment type="caution">
    <text evidence="2">The sequence shown here is derived from an EMBL/GenBank/DDBJ whole genome shotgun (WGS) entry which is preliminary data.</text>
</comment>
<keyword evidence="1" id="KW-0812">Transmembrane</keyword>
<keyword evidence="2" id="KW-0808">Transferase</keyword>
<keyword evidence="3" id="KW-1185">Reference proteome</keyword>
<sequence length="256" mass="28422">MFDGNLRSQVDRRTQPVGIALASIGITADILTLTGVVMSVVTGALLATSHLFIAFIALVASSVPDLLDGPVAKARGTSSARGAFFDSVSDRFSDLMITVGLSFYFIASHHTYLVILPFGVYGSASLISYQRAKAESLGFNAKGGIMERAERLVLLMVGILIPPLLIPILWLVLVLSVVTVFQRFIKVWAQASNRDNRVKLRIRQSYQSRKRLSETSLKERFRSGRGHRADNRRSHRVRVSQANADRSRWFTSKFHD</sequence>
<dbReference type="EC" id="2.7.8.11" evidence="2"/>
<dbReference type="GO" id="GO:0003881">
    <property type="term" value="F:CDP-diacylglycerol-inositol 3-phosphatidyltransferase activity"/>
    <property type="evidence" value="ECO:0007669"/>
    <property type="project" value="UniProtKB-EC"/>
</dbReference>
<keyword evidence="1" id="KW-0472">Membrane</keyword>
<dbReference type="GO" id="GO:0008654">
    <property type="term" value="P:phospholipid biosynthetic process"/>
    <property type="evidence" value="ECO:0007669"/>
    <property type="project" value="InterPro"/>
</dbReference>
<evidence type="ECO:0000256" key="1">
    <source>
        <dbReference type="SAM" id="Phobius"/>
    </source>
</evidence>
<protein>
    <submittedName>
        <fullName evidence="2">CDP-diacylglycerol--inositol 3-phosphatidyltransferase</fullName>
        <ecNumber evidence="2">2.7.8.11</ecNumber>
    </submittedName>
</protein>
<reference evidence="2 3" key="1">
    <citation type="submission" date="2015-01" db="EMBL/GenBank/DDBJ databases">
        <title>Draft genome of the acidophilic iron oxidizer Acidithrix ferrooxidans strain Py-F3.</title>
        <authorList>
            <person name="Poehlein A."/>
            <person name="Eisen S."/>
            <person name="Schloemann M."/>
            <person name="Johnson B.D."/>
            <person name="Daniel R."/>
            <person name="Muehling M."/>
        </authorList>
    </citation>
    <scope>NUCLEOTIDE SEQUENCE [LARGE SCALE GENOMIC DNA]</scope>
    <source>
        <strain evidence="2 3">Py-F3</strain>
    </source>
</reference>
<dbReference type="Pfam" id="PF01066">
    <property type="entry name" value="CDP-OH_P_transf"/>
    <property type="match status" value="1"/>
</dbReference>
<gene>
    <name evidence="2" type="primary">pgsA1</name>
    <name evidence="2" type="ORF">AXFE_09830</name>
</gene>
<dbReference type="InterPro" id="IPR043130">
    <property type="entry name" value="CDP-OH_PTrfase_TM_dom"/>
</dbReference>
<name>A0A0D8HK07_9ACTN</name>
<accession>A0A0D8HK07</accession>
<organism evidence="2 3">
    <name type="scientific">Acidithrix ferrooxidans</name>
    <dbReference type="NCBI Taxonomy" id="1280514"/>
    <lineage>
        <taxon>Bacteria</taxon>
        <taxon>Bacillati</taxon>
        <taxon>Actinomycetota</taxon>
        <taxon>Acidimicrobiia</taxon>
        <taxon>Acidimicrobiales</taxon>
        <taxon>Acidimicrobiaceae</taxon>
        <taxon>Acidithrix</taxon>
    </lineage>
</organism>
<feature type="transmembrane region" description="Helical" evidence="1">
    <location>
        <begin position="17"/>
        <end position="38"/>
    </location>
</feature>
<dbReference type="InterPro" id="IPR000462">
    <property type="entry name" value="CDP-OH_P_trans"/>
</dbReference>
<dbReference type="STRING" id="1280514.AXFE_09830"/>
<evidence type="ECO:0000313" key="3">
    <source>
        <dbReference type="Proteomes" id="UP000032360"/>
    </source>
</evidence>
<feature type="transmembrane region" description="Helical" evidence="1">
    <location>
        <begin position="44"/>
        <end position="67"/>
    </location>
</feature>
<dbReference type="AlphaFoldDB" id="A0A0D8HK07"/>
<dbReference type="Gene3D" id="1.20.120.1760">
    <property type="match status" value="1"/>
</dbReference>
<dbReference type="GO" id="GO:0016020">
    <property type="term" value="C:membrane"/>
    <property type="evidence" value="ECO:0007669"/>
    <property type="project" value="InterPro"/>
</dbReference>
<dbReference type="EMBL" id="JXYS01000025">
    <property type="protein sequence ID" value="KJF18082.1"/>
    <property type="molecule type" value="Genomic_DNA"/>
</dbReference>
<proteinExistence type="predicted"/>
<dbReference type="OrthoDB" id="116551at2"/>
<dbReference type="RefSeq" id="WP_052604740.1">
    <property type="nucleotide sequence ID" value="NZ_JXYS01000025.1"/>
</dbReference>